<comment type="domain">
    <text evidence="32 33">The 17 amino acids long immunosuppressive region is present in many retroviral envelope proteins. Synthetic peptides derived from this relatively conserved sequence inhibit immune function in vitro and in vivo.</text>
</comment>
<keyword evidence="21 32" id="KW-1164">Virus endocytosis by host</keyword>
<evidence type="ECO:0000256" key="9">
    <source>
        <dbReference type="ARBA" id="ARBA00022511"/>
    </source>
</evidence>
<dbReference type="GO" id="GO:0019062">
    <property type="term" value="P:virion attachment to host cell"/>
    <property type="evidence" value="ECO:0007669"/>
    <property type="project" value="UniProtKB-UniRule"/>
</dbReference>
<evidence type="ECO:0000256" key="3">
    <source>
        <dbReference type="ARBA" id="ARBA00004505"/>
    </source>
</evidence>
<dbReference type="Pfam" id="PF00516">
    <property type="entry name" value="GP120"/>
    <property type="match status" value="1"/>
</dbReference>
<dbReference type="HAMAP" id="MF_04083">
    <property type="entry name" value="HIV_ENV"/>
    <property type="match status" value="1"/>
</dbReference>
<comment type="function">
    <text evidence="32">Surface protein gp120: Attaches the virus to the host lymphoid cell by binding to the primary receptor CD4. This interaction induces a structural rearrangement creating a high affinity binding site for a chemokine coreceptor like CXCR4 and/or CCR5. Acts as a ligand for CD209/DC-SIGN and CLEC4M/DC-SIGNR, which are respectively found on dendritic cells (DCs), and on endothelial cells of liver sinusoids and lymph node sinuses. These interactions allow capture of viral particles at mucosal surfaces by these cells and subsequent transmission to permissive cells. HIV subverts the migration properties of dendritic cells to gain access to CD4+ T-cells in lymph nodes. Virus transmission to permissive T-cells occurs either in trans (without DCs infection, through viral capture and transmission), or in cis (following DCs productive infection, through the usual CD4-gp120 interaction), thereby inducing a robust infection. In trans infection, bound virions remain infectious over days and it is proposed that they are not degraded, but protected in non-lysosomal acidic organelles within the DCs close to the cell membrane thus contributing to the viral infectious potential during DCs' migration from the periphery to the lymphoid tissues. On arrival at lymphoid tissues, intact virions recycle back to DCs' cell surface allowing virus transmission to CD4+ T-cells.</text>
</comment>
<feature type="domain" description="Retroviral envelope protein GP41-like" evidence="35">
    <location>
        <begin position="525"/>
        <end position="715"/>
    </location>
</feature>
<keyword evidence="19 32" id="KW-1043">Host membrane</keyword>
<comment type="domain">
    <text evidence="32">The membrane proximal external region (MPER) present in gp41 is a tryptophan-rich region recognized by the antibodies 2F5, Z13, and 4E10. MPER seems to play a role in fusion.</text>
</comment>
<keyword evidence="14 32" id="KW-0812">Transmembrane</keyword>
<keyword evidence="26 32" id="KW-0564">Palmitate</keyword>
<comment type="miscellaneous">
    <text evidence="32">Inhibitors targeting HIV-1 viral envelope proteins are used as antiretroviral drugs. Attachment of virions to the cell surface via non-specific interactions and CD4 binding can be blocked by inhibitors that include cyanovirin-N, cyclotriazadisulfonamide analogs, PRO 2000, TNX 355 and PRO 542. In addition, BMS 806 can block CD4-induced conformational changes. Env interactions with the coreceptor molecules can be targeted by CCR5 antagonists including SCH-D, maraviroc (UK 427857) and aplaviroc (GW 873140), and the CXCR4 antagonist AMD 070. Fusion of viral and cellular membranes can be inhibited by peptides such as enfuvirtide and tifuvirtide (T 1249). Resistance to inhibitors associated with mutations in Env are observed. Most of the time, single mutations confer only a modest reduction in drug susceptibility. Combination of several mutations is usually required to develop a high-level drug resistance.</text>
</comment>
<keyword evidence="10 32" id="KW-1165">Clathrin-mediated endocytosis of virus by host</keyword>
<comment type="PTM">
    <text evidence="32">Palmitoylation of the transmembrane protein and of Env polyprotein (prior to its proteolytic cleavage) is essential for their association with host cell membrane lipid rafts. Palmitoylation is therefore required for envelope trafficking to classical lipid rafts, but not for viral replication.</text>
</comment>
<evidence type="ECO:0000256" key="24">
    <source>
        <dbReference type="ARBA" id="ARBA00023054"/>
    </source>
</evidence>
<feature type="disulfide bond" evidence="32">
    <location>
        <begin position="230"/>
        <end position="241"/>
    </location>
</feature>
<keyword evidence="11 32" id="KW-0945">Host-virus interaction</keyword>
<comment type="subcellular location">
    <subcellularLocation>
        <location evidence="3">Host cell membrane</location>
        <topology evidence="3">Peripheral membrane protein</topology>
    </subcellularLocation>
    <subcellularLocation>
        <location evidence="1">Host cell membrane</location>
        <topology evidence="1">Single-pass type I membrane protein</topology>
    </subcellularLocation>
    <subcellularLocation>
        <location evidence="2">Host endosome membrane</location>
        <topology evidence="2">Peripheral membrane protein</topology>
    </subcellularLocation>
    <subcellularLocation>
        <location evidence="5">Host endosome membrane</location>
        <topology evidence="5">Single-pass type I membrane protein</topology>
    </subcellularLocation>
    <subcellularLocation>
        <location evidence="6">Virion membrane</location>
        <topology evidence="6">Peripheral membrane protein</topology>
    </subcellularLocation>
    <subcellularLocation>
        <location evidence="4">Virion membrane</location>
        <topology evidence="4">Single-pass type I membrane protein</topology>
    </subcellularLocation>
</comment>
<dbReference type="InterPro" id="IPR037527">
    <property type="entry name" value="Gp160"/>
</dbReference>
<feature type="region of interest" description="MPER; binding to GalCer" evidence="32">
    <location>
        <begin position="657"/>
        <end position="678"/>
    </location>
</feature>
<evidence type="ECO:0000256" key="28">
    <source>
        <dbReference type="ARBA" id="ARBA00023180"/>
    </source>
</evidence>
<evidence type="ECO:0000256" key="5">
    <source>
        <dbReference type="ARBA" id="ARBA00004578"/>
    </source>
</evidence>
<dbReference type="GO" id="GO:0075512">
    <property type="term" value="P:clathrin-dependent endocytosis of virus by host cell"/>
    <property type="evidence" value="ECO:0007669"/>
    <property type="project" value="UniProtKB-UniRule"/>
</dbReference>
<dbReference type="GO" id="GO:0020002">
    <property type="term" value="C:host cell plasma membrane"/>
    <property type="evidence" value="ECO:0007669"/>
    <property type="project" value="UniProtKB-SubCell"/>
</dbReference>
<keyword evidence="30 32" id="KW-0449">Lipoprotein</keyword>
<evidence type="ECO:0000256" key="20">
    <source>
        <dbReference type="ARBA" id="ARBA00022879"/>
    </source>
</evidence>
<dbReference type="GO" id="GO:0005198">
    <property type="term" value="F:structural molecule activity"/>
    <property type="evidence" value="ECO:0007669"/>
    <property type="project" value="UniProtKB-UniRule"/>
</dbReference>
<evidence type="ECO:0000256" key="13">
    <source>
        <dbReference type="ARBA" id="ARBA00022685"/>
    </source>
</evidence>
<keyword evidence="18 32" id="KW-0946">Virion</keyword>
<evidence type="ECO:0000256" key="19">
    <source>
        <dbReference type="ARBA" id="ARBA00022870"/>
    </source>
</evidence>
<evidence type="ECO:0000256" key="1">
    <source>
        <dbReference type="ARBA" id="ARBA00004402"/>
    </source>
</evidence>
<evidence type="ECO:0000256" key="11">
    <source>
        <dbReference type="ARBA" id="ARBA00022581"/>
    </source>
</evidence>
<comment type="subunit">
    <text evidence="32">The mature envelope protein (Env) consists of a homotrimer of non-covalently associated gp120-gp41 heterodimers. The resulting complex protrudes from the virus surface as a spike. There seems to be as few as 10 spikes on the average virion. Surface protein gp120 interacts with host CD4, CCR5 and CXCR4. Gp120 also interacts with the C-type lectins CD209/DC-SIGN and CLEC4M/DC-SIGNR (collectively referred to as DC-SIGN(R)). Gp120 and gp41 interact with GalCer. Gp120 interacts with host ITGA4/ITGB7 complex; on CD4+ T-cells, this interaction results in rapid activation of integrin ITGAL/LFA-1, which facilitates efficient cell-to-cell spreading of HIV-1. Gp120 interacts with cell-associated heparan sulfate; this interaction increases virus infectivity on permissive cells and may be involved in infection of CD4- cells.</text>
</comment>
<comment type="PTM">
    <text evidence="32">Specific enzymatic cleavages in vivo yield mature proteins. Envelope glycoproteins are synthesized as a inactive precursor that is heavily N-glycosylated and processed likely by host cell furin in the Golgi to yield the mature SU and TM proteins. The cleavage site between SU and TM requires the minimal sequence [KR]-X-[KR]-R. About 2 of the 9 disulfide bonds of gp41 are reduced by P4HB/PDI, following binding to CD4 receptor.</text>
</comment>
<keyword evidence="17 32" id="KW-1161">Viral attachment to host cell</keyword>
<keyword evidence="31 32" id="KW-1160">Virus entry into host cell</keyword>
<dbReference type="GO" id="GO:0019082">
    <property type="term" value="P:viral protein processing"/>
    <property type="evidence" value="ECO:0007669"/>
    <property type="project" value="UniProtKB-UniRule"/>
</dbReference>
<dbReference type="FunFam" id="1.20.5.490:FF:000001">
    <property type="entry name" value="Envelope glycoprotein gp160"/>
    <property type="match status" value="1"/>
</dbReference>
<dbReference type="Pfam" id="PF00517">
    <property type="entry name" value="GP41"/>
    <property type="match status" value="1"/>
</dbReference>
<keyword evidence="29 32" id="KW-0899">Viral immunoevasion</keyword>
<organism evidence="36">
    <name type="scientific">Human immunodeficiency virus type 1</name>
    <name type="common">HIV-1</name>
    <dbReference type="NCBI Taxonomy" id="11676"/>
    <lineage>
        <taxon>Viruses</taxon>
        <taxon>Riboviria</taxon>
        <taxon>Pararnavirae</taxon>
        <taxon>Artverviricota</taxon>
        <taxon>Revtraviricetes</taxon>
        <taxon>Ortervirales</taxon>
        <taxon>Retroviridae</taxon>
        <taxon>Orthoretrovirinae</taxon>
        <taxon>Lentivirus</taxon>
        <taxon>Lentivirus humimdef1</taxon>
    </lineage>
</organism>
<comment type="subcellular location">
    <molecule>Surface protein gp120</molecule>
    <subcellularLocation>
        <location evidence="32">Virion membrane</location>
        <topology evidence="32">Peripheral membrane protein</topology>
    </subcellularLocation>
    <subcellularLocation>
        <location evidence="32">Host cell membrane</location>
        <topology evidence="32">Peripheral membrane protein</topology>
    </subcellularLocation>
    <subcellularLocation>
        <location evidence="32">Host endosome membrane</location>
        <topology evidence="32">Single-pass type I membrane protein</topology>
    </subcellularLocation>
    <text evidence="32">The surface protein is not anchored to the viral envelope, but associates with the extravirion surface through its binding to TM. It is probably concentrated at the site of budding and incorporated into the virions possibly by contacts between the cytoplasmic tail of Env and the N-terminus of Gag.</text>
</comment>
<comment type="caution">
    <text evidence="32 33">Lacks conserved residue(s) required for the propagation of feature annotation.</text>
</comment>
<evidence type="ECO:0000256" key="2">
    <source>
        <dbReference type="ARBA" id="ARBA00004433"/>
    </source>
</evidence>
<evidence type="ECO:0000259" key="34">
    <source>
        <dbReference type="Pfam" id="PF00516"/>
    </source>
</evidence>
<comment type="similarity">
    <text evidence="32">Belongs to the HIV-1 env protein family.</text>
</comment>
<dbReference type="GO" id="GO:0016020">
    <property type="term" value="C:membrane"/>
    <property type="evidence" value="ECO:0007669"/>
    <property type="project" value="UniProtKB-UniRule"/>
</dbReference>
<feature type="coiled-coil region" evidence="32">
    <location>
        <begin position="628"/>
        <end position="662"/>
    </location>
</feature>
<dbReference type="CDD" id="cd09909">
    <property type="entry name" value="HIV-1-like_HR1-HR2"/>
    <property type="match status" value="1"/>
</dbReference>
<feature type="site" description="Cleavage; by host furin" evidence="32">
    <location>
        <begin position="506"/>
        <end position="507"/>
    </location>
</feature>
<evidence type="ECO:0000256" key="25">
    <source>
        <dbReference type="ARBA" id="ARBA00023136"/>
    </source>
</evidence>
<dbReference type="GO" id="GO:1903911">
    <property type="term" value="P:positive regulation of receptor clustering"/>
    <property type="evidence" value="ECO:0007669"/>
    <property type="project" value="UniProtKB-UniRule"/>
</dbReference>
<sequence length="858" mass="97044">MRVRGIPRNYQHWWTWGILGFWMLMICNAVLEQRWVTVYYGVPVWKEAKTTLFCASDAKAYEKEAHNVWATHACVPTDPSPQELVLENVTENFNMWKNDMVEQMHEDIISLWDQSLKPCVKLTPLCVTLECTKANGTSSNNSTSSNNTMYEEMKNCSFNATTEIRDKQKKMYALFYKLDIVPLEENKNNSNKYILINCNTSTIAQACPKISFDPIPIHYCAPAGYAILKCNNKTFNGTGPCSNVSTVQCTHGIKPVVSTQLLLNGSLAEEEIIIRSKNLTDHTKTIIVHLNESVGINCTRPSNNTRQSVRIGPGQTFYATGDIIGDIRQAHCDISEEKWNATLLKVREKLAEHFPNKTIIFNSSAGGDLEITTHTFICGGEFFYCNTSGLFNRTYYANGTAKYVNSTNGTITLQCRIKQFINMWQRVGRAMYAPPIAGSITCRSNITGLLLTRDGGENETETFRPGGGDMRDNWRSELYKYKVVEIKPLGIAPTEAKRRVVEREKRAAGLGAMLLGFLGAAGSTMGAASITLTVQARQLLSGIVQQQSNLLKAIEAQHHLLQLTVWGIKQLQARVLAIERYLKDQQLLGLWGCSGKLICTTTVPWNSSWSNKSLEEIWGNMTWMQWDREVSNYTGIIYDLLEESQNQQEKNEQDLLALDRWNSLWNWFDITNWLWYIKIFIMIVGGLIGLRIVFAILSLVNRVRQGYSPLSLQTLIPNQRGPDRPGGIEEEGGEKDRGRSIRLVSGFLALAWDDLRSLCLFSYHRLRDLLLIIARAVELLGHSILRSLQRGWEVLKYLGNLVQYWGLELKKSAISLLDTIAIAVAEGTDRIIEIIQEVCRAIYNIPTRIRRGFEAALQ</sequence>
<dbReference type="GO" id="GO:1903908">
    <property type="term" value="P:positive regulation of plasma membrane raft polarization"/>
    <property type="evidence" value="ECO:0007669"/>
    <property type="project" value="UniProtKB-UniRule"/>
</dbReference>
<comment type="function">
    <text evidence="32">Envelope glycoprotein gp160: Oligomerizes in the host endoplasmic reticulum into predominantly trimers. In a second time, gp160 transits in the host Golgi, where glycosylation is completed. The precursor is then proteolytically cleaved in the trans-Golgi and thereby activated by cellular furin or furin-like proteases to produce gp120 and gp41.</text>
</comment>
<evidence type="ECO:0000256" key="6">
    <source>
        <dbReference type="ARBA" id="ARBA00004650"/>
    </source>
</evidence>
<evidence type="ECO:0000256" key="27">
    <source>
        <dbReference type="ARBA" id="ARBA00023157"/>
    </source>
</evidence>
<evidence type="ECO:0000256" key="12">
    <source>
        <dbReference type="ARBA" id="ARBA00022595"/>
    </source>
</evidence>
<dbReference type="EMBL" id="MG898272">
    <property type="protein sequence ID" value="AYX75117.1"/>
    <property type="molecule type" value="Genomic_RNA"/>
</dbReference>
<comment type="function">
    <text evidence="32">Transmembrane protein gp41: Acts as a class I viral fusion protein. Under the current model, the protein has at least 3 conformational states: pre-fusion native state, pre-hairpin intermediate state, and post-fusion hairpin state. During fusion of viral and target intracellular membranes, the coiled coil regions (heptad repeats) assume a trimer-of-hairpins structure, positioning the fusion peptide in close proximity to the C-terminal region of the ectodomain. The formation of this structure appears to drive apposition and subsequent fusion of viral and target cell membranes. Complete fusion occurs in host cell endosomes and is dynamin-dependent, however some lipid transfer might occur at the plasma membrane. The virus undergoes clathrin-dependent internalization long before endosomal fusion, thus minimizing the surface exposure of conserved viral epitopes during fusion and reducing the efficacy of inhibitors targeting these epitopes. Membranes fusion leads to delivery of the nucleocapsid into the cytoplasm.</text>
</comment>
<evidence type="ECO:0000256" key="10">
    <source>
        <dbReference type="ARBA" id="ARBA00022570"/>
    </source>
</evidence>
<keyword evidence="16 32" id="KW-0732">Signal</keyword>
<keyword evidence="22 32" id="KW-1133">Transmembrane helix</keyword>
<dbReference type="SUPFAM" id="SSF58069">
    <property type="entry name" value="Virus ectodomain"/>
    <property type="match status" value="1"/>
</dbReference>
<dbReference type="FunFam" id="2.170.40.20:FF:000002">
    <property type="entry name" value="Envelope glycoprotein gp160"/>
    <property type="match status" value="1"/>
</dbReference>
<proteinExistence type="inferred from homology"/>
<dbReference type="SUPFAM" id="SSF56502">
    <property type="entry name" value="gp120 core"/>
    <property type="match status" value="2"/>
</dbReference>
<feature type="chain" id="PRO_5023546652" description="Envelope glycoprotein gp160" evidence="32">
    <location>
        <begin position="33"/>
        <end position="858"/>
    </location>
</feature>
<dbReference type="GO" id="GO:0052031">
    <property type="term" value="P:symbiont-mediated perturbation of host defense response"/>
    <property type="evidence" value="ECO:0007669"/>
    <property type="project" value="UniProtKB-UniRule"/>
</dbReference>
<evidence type="ECO:0000256" key="31">
    <source>
        <dbReference type="ARBA" id="ARBA00023296"/>
    </source>
</evidence>
<protein>
    <recommendedName>
        <fullName evidence="32">Envelope glycoprotein gp160</fullName>
    </recommendedName>
    <alternativeName>
        <fullName evidence="32">Env polyprotein</fullName>
    </alternativeName>
    <component>
        <recommendedName>
            <fullName evidence="32">Surface protein gp120</fullName>
            <shortName evidence="32">SU</shortName>
        </recommendedName>
        <alternativeName>
            <fullName evidence="32">Glycoprotein 120</fullName>
            <shortName evidence="32">gp120</shortName>
        </alternativeName>
    </component>
    <component>
        <recommendedName>
            <fullName evidence="32">Transmembrane protein gp41</fullName>
            <shortName evidence="32">TM</shortName>
        </recommendedName>
        <alternativeName>
            <fullName evidence="32">Glycoprotein 41</fullName>
            <shortName evidence="32">gp41</shortName>
        </alternativeName>
    </component>
</protein>
<keyword evidence="24 32" id="KW-0175">Coiled coil</keyword>
<name>A0A3G5QM57_HV1</name>
<keyword evidence="23 32" id="KW-1039">Host endosome</keyword>
<accession>A0A3G5QM57</accession>
<evidence type="ECO:0000256" key="29">
    <source>
        <dbReference type="ARBA" id="ARBA00023280"/>
    </source>
</evidence>
<evidence type="ECO:0000256" key="4">
    <source>
        <dbReference type="ARBA" id="ARBA00004563"/>
    </source>
</evidence>
<dbReference type="InterPro" id="IPR000777">
    <property type="entry name" value="HIV1_Gp120"/>
</dbReference>
<feature type="topological domain" description="Cytoplasmic" evidence="32">
    <location>
        <begin position="701"/>
        <end position="858"/>
    </location>
</feature>
<dbReference type="InterPro" id="IPR000328">
    <property type="entry name" value="GP41-like"/>
</dbReference>
<dbReference type="GO" id="GO:0019064">
    <property type="term" value="P:fusion of virus membrane with host plasma membrane"/>
    <property type="evidence" value="ECO:0007669"/>
    <property type="project" value="UniProtKB-UniRule"/>
</dbReference>
<dbReference type="InterPro" id="IPR036377">
    <property type="entry name" value="Gp120_core_sf"/>
</dbReference>
<evidence type="ECO:0000256" key="8">
    <source>
        <dbReference type="ARBA" id="ARBA00022510"/>
    </source>
</evidence>
<feature type="region of interest" description="Fusion peptide" evidence="32">
    <location>
        <begin position="507"/>
        <end position="527"/>
    </location>
</feature>
<dbReference type="FunFam" id="2.170.40.20:FF:000003">
    <property type="entry name" value="Envelope glycoprotein gp160"/>
    <property type="match status" value="1"/>
</dbReference>
<keyword evidence="12 32" id="KW-1162">Viral penetration into host cytoplasm</keyword>
<gene>
    <name evidence="32 36" type="primary">env</name>
</gene>
<feature type="disulfide bond" evidence="32">
    <location>
        <begin position="220"/>
        <end position="249"/>
    </location>
</feature>
<evidence type="ECO:0000256" key="30">
    <source>
        <dbReference type="ARBA" id="ARBA00023288"/>
    </source>
</evidence>
<keyword evidence="15 32" id="KW-0053">Apoptosis</keyword>
<feature type="transmembrane region" description="Helical" evidence="33">
    <location>
        <begin position="673"/>
        <end position="700"/>
    </location>
</feature>
<evidence type="ECO:0000256" key="18">
    <source>
        <dbReference type="ARBA" id="ARBA00022844"/>
    </source>
</evidence>
<dbReference type="Gene3D" id="1.20.5.490">
    <property type="entry name" value="Single helix bin"/>
    <property type="match status" value="1"/>
</dbReference>
<comment type="subcellular location">
    <molecule>Transmembrane protein gp41</molecule>
    <subcellularLocation>
        <location evidence="32">Virion membrane</location>
        <topology evidence="32">Single-pass type I membrane protein</topology>
    </subcellularLocation>
    <subcellularLocation>
        <location evidence="32">Host cell membrane</location>
        <topology evidence="32">Single-pass type I membrane protein</topology>
    </subcellularLocation>
    <subcellularLocation>
        <location evidence="32">Host endosome membrane</location>
        <topology evidence="32">Single-pass type I membrane protein</topology>
    </subcellularLocation>
    <text evidence="32">It is probably concentrated at the site of budding and incorporated into the virions possibly by contacts between the cytoplasmic tail of Env and the N-terminus of Gag.</text>
</comment>
<evidence type="ECO:0000313" key="36">
    <source>
        <dbReference type="EMBL" id="AYX75117.1"/>
    </source>
</evidence>
<keyword evidence="8 32" id="KW-1170">Fusion of virus membrane with host endosomal membrane</keyword>
<comment type="domain">
    <text evidence="32">Some of the most genetically diverse regions of the viral genome are present in Env. They are called variable regions 1 through 5 (V1 through V5). Coreceptor usage of gp120 is determined mainly by the primary structure of the third variable region (V3) in the outer domain of gp120. The sequence of V3 determines which coreceptor, CCR5 and/or CXCR4 (corresponding to R5/macrophage, X4/T cell and R5X4/T cell and macrophage tropism), is used to trigger the fusion potential of the Env complex, and hence which cells the virus can infect. Binding to CCR5 involves a region adjacent in addition to V3.</text>
</comment>
<comment type="PTM">
    <text evidence="32">Highly glycosylated by host. The high number of glycan on the protein is reffered to as 'glycan shield' because it contributes to hide protein sequence from adaptive immune system.</text>
</comment>
<comment type="miscellaneous">
    <text evidence="32">HIV-1 lineages are divided in three main groups, M (for Major), O (for Outlier), and N (for New, or Non-M, Non-O). The vast majority of strains found worldwide belong to the group M. Group O seems to be endemic to and largely confined to Cameroon and neighboring countries in West Central Africa, where these viruses represent a small minority of HIV-1 strains. The group N is represented by a limited number of isolates from Cameroonian persons. The group M is further subdivided in 9 clades or subtypes (A to D, F to H, J and K).</text>
</comment>
<keyword evidence="28 32" id="KW-0325">Glycoprotein</keyword>
<keyword evidence="20 32" id="KW-0261">Viral envelope protein</keyword>
<feature type="short sequence motif" description="YXXL motif; contains endocytosis signal" evidence="32">
    <location>
        <begin position="707"/>
        <end position="710"/>
    </location>
</feature>
<evidence type="ECO:0000259" key="35">
    <source>
        <dbReference type="Pfam" id="PF00517"/>
    </source>
</evidence>
<dbReference type="GO" id="GO:0044175">
    <property type="term" value="C:host cell endosome membrane"/>
    <property type="evidence" value="ECO:0007669"/>
    <property type="project" value="UniProtKB-SubCell"/>
</dbReference>
<keyword evidence="25 32" id="KW-0472">Membrane</keyword>
<keyword evidence="7 32" id="KW-1168">Fusion of virus membrane with host membrane</keyword>
<evidence type="ECO:0000256" key="26">
    <source>
        <dbReference type="ARBA" id="ARBA00023139"/>
    </source>
</evidence>
<comment type="domain">
    <text evidence="32">The YXXL motif is involved in determining the exact site of viral release at the surface of infected mononuclear cells and promotes endocytosis. YXXL and di-leucine endocytosis motifs interact directly or indirectly with the clathrin adapter complexes, opperate independently, and their activities are not additive.</text>
</comment>
<dbReference type="GO" id="GO:0039654">
    <property type="term" value="P:fusion of virus membrane with host endosome membrane"/>
    <property type="evidence" value="ECO:0007669"/>
    <property type="project" value="UniProtKB-UniRule"/>
</dbReference>
<feature type="transmembrane region" description="Helical" evidence="33">
    <location>
        <begin position="12"/>
        <end position="31"/>
    </location>
</feature>
<evidence type="ECO:0000256" key="14">
    <source>
        <dbReference type="ARBA" id="ARBA00022692"/>
    </source>
</evidence>
<dbReference type="FunFam" id="1.10.287.210:FF:000001">
    <property type="entry name" value="Envelope glycoprotein gp160"/>
    <property type="match status" value="1"/>
</dbReference>
<comment type="domain">
    <text evidence="32">The CD4-binding region is targeted by the antibody b12.</text>
</comment>
<evidence type="ECO:0000256" key="32">
    <source>
        <dbReference type="HAMAP-Rule" id="MF_04083"/>
    </source>
</evidence>
<feature type="lipid moiety-binding region" description="S-palmitoyl cysteine; by host" evidence="32">
    <location>
        <position position="839"/>
    </location>
</feature>
<dbReference type="Gene3D" id="1.10.287.210">
    <property type="match status" value="1"/>
</dbReference>
<feature type="chain" id="PRO_5023546651" description="Transmembrane protein gp41" evidence="32">
    <location>
        <begin position="507"/>
        <end position="858"/>
    </location>
</feature>
<feature type="disulfide bond" evidence="32">
    <location>
        <begin position="593"/>
        <end position="599"/>
    </location>
</feature>
<keyword evidence="13 32" id="KW-0165">Cleavage on pair of basic residues</keyword>
<evidence type="ECO:0000256" key="23">
    <source>
        <dbReference type="ARBA" id="ARBA00023046"/>
    </source>
</evidence>
<evidence type="ECO:0000256" key="33">
    <source>
        <dbReference type="RuleBase" id="RU363095"/>
    </source>
</evidence>
<dbReference type="GO" id="GO:0019031">
    <property type="term" value="C:viral envelope"/>
    <property type="evidence" value="ECO:0007669"/>
    <property type="project" value="UniProtKB-KW"/>
</dbReference>
<feature type="disulfide bond" evidence="32">
    <location>
        <begin position="54"/>
        <end position="74"/>
    </location>
</feature>
<evidence type="ECO:0000256" key="21">
    <source>
        <dbReference type="ARBA" id="ARBA00022890"/>
    </source>
</evidence>
<evidence type="ECO:0000256" key="15">
    <source>
        <dbReference type="ARBA" id="ARBA00022703"/>
    </source>
</evidence>
<organismHost>
    <name type="scientific">Homo sapiens</name>
    <name type="common">Human</name>
    <dbReference type="NCBI Taxonomy" id="9606"/>
</organismHost>
<evidence type="ECO:0000256" key="16">
    <source>
        <dbReference type="ARBA" id="ARBA00022729"/>
    </source>
</evidence>
<evidence type="ECO:0000256" key="22">
    <source>
        <dbReference type="ARBA" id="ARBA00022989"/>
    </source>
</evidence>
<dbReference type="Gene3D" id="2.170.40.20">
    <property type="entry name" value="Human immunodeficiency virus 1, Gp160, envelope glycoprotein"/>
    <property type="match status" value="2"/>
</dbReference>
<feature type="lipid moiety-binding region" description="S-palmitoyl cysteine; by host" evidence="32">
    <location>
        <position position="759"/>
    </location>
</feature>
<feature type="region of interest" description="Immunosuppression" evidence="32">
    <location>
        <begin position="569"/>
        <end position="587"/>
    </location>
</feature>
<keyword evidence="27 32" id="KW-1015">Disulfide bond</keyword>
<evidence type="ECO:0000256" key="17">
    <source>
        <dbReference type="ARBA" id="ARBA00022804"/>
    </source>
</evidence>
<feature type="domain" description="Human immunodeficiency virus 1 envelope glycoprotein Gp120" evidence="34">
    <location>
        <begin position="145"/>
        <end position="506"/>
    </location>
</feature>
<reference evidence="36" key="1">
    <citation type="journal article" date="2018" name="Cell Rep.">
        <title>Completeness of HIV-1 Envelope Glycan Shield at Transmission Determines Neutralization Breadth.</title>
        <authorList>
            <person name="Wagh K."/>
            <person name="Kreider E.F."/>
            <person name="Li Y."/>
            <person name="Barbian H.J."/>
            <person name="Learn G.H."/>
            <person name="Giorgi E."/>
            <person name="Hraber P.T."/>
            <person name="Decker T.G."/>
            <person name="Smith A.G."/>
            <person name="Gondim M.V."/>
            <person name="Gillis L."/>
            <person name="Wandzilak J."/>
            <person name="Chuang G.Y."/>
            <person name="Rawi R."/>
            <person name="Cai F."/>
            <person name="Pellegrino P."/>
            <person name="Williams I."/>
            <person name="Overbaugh J."/>
            <person name="Gao F."/>
            <person name="Kwong P.D."/>
            <person name="Haynes B.F."/>
            <person name="Shaw G.M."/>
            <person name="Borrow P."/>
            <person name="Seaman M.S."/>
            <person name="Hahn B.H."/>
            <person name="Korber B."/>
        </authorList>
    </citation>
    <scope>NUCLEOTIDE SEQUENCE</scope>
    <source>
        <strain evidence="36">CH0694_3_d0358_ipe018_70_43</strain>
    </source>
</reference>
<evidence type="ECO:0000256" key="7">
    <source>
        <dbReference type="ARBA" id="ARBA00022506"/>
    </source>
</evidence>
<feature type="region of interest" description="CD4-binding loop" evidence="32">
    <location>
        <begin position="364"/>
        <end position="374"/>
    </location>
</feature>
<keyword evidence="9 32" id="KW-1032">Host cell membrane</keyword>
<dbReference type="GO" id="GO:0055036">
    <property type="term" value="C:virion membrane"/>
    <property type="evidence" value="ECO:0007669"/>
    <property type="project" value="UniProtKB-SubCell"/>
</dbReference>